<comment type="caution">
    <text evidence="2">The sequence shown here is derived from an EMBL/GenBank/DDBJ whole genome shotgun (WGS) entry which is preliminary data.</text>
</comment>
<feature type="signal peptide" evidence="1">
    <location>
        <begin position="1"/>
        <end position="24"/>
    </location>
</feature>
<name>A0A177MWA6_9GAMM</name>
<organism evidence="2 3">
    <name type="scientific">Methylomonas lenta</name>
    <dbReference type="NCBI Taxonomy" id="980561"/>
    <lineage>
        <taxon>Bacteria</taxon>
        <taxon>Pseudomonadati</taxon>
        <taxon>Pseudomonadota</taxon>
        <taxon>Gammaproteobacteria</taxon>
        <taxon>Methylococcales</taxon>
        <taxon>Methylococcaceae</taxon>
        <taxon>Methylomonas</taxon>
    </lineage>
</organism>
<dbReference type="Proteomes" id="UP000078476">
    <property type="component" value="Unassembled WGS sequence"/>
</dbReference>
<dbReference type="EMBL" id="LUUI01000163">
    <property type="protein sequence ID" value="OAI09901.1"/>
    <property type="molecule type" value="Genomic_DNA"/>
</dbReference>
<reference evidence="2 3" key="1">
    <citation type="submission" date="2016-03" db="EMBL/GenBank/DDBJ databases">
        <authorList>
            <person name="Ploux O."/>
        </authorList>
    </citation>
    <scope>NUCLEOTIDE SEQUENCE [LARGE SCALE GENOMIC DNA]</scope>
    <source>
        <strain evidence="2 3">R-45370</strain>
    </source>
</reference>
<dbReference type="RefSeq" id="WP_066988045.1">
    <property type="nucleotide sequence ID" value="NZ_LUUI01000163.1"/>
</dbReference>
<evidence type="ECO:0000313" key="2">
    <source>
        <dbReference type="EMBL" id="OAI09901.1"/>
    </source>
</evidence>
<proteinExistence type="predicted"/>
<evidence type="ECO:0008006" key="4">
    <source>
        <dbReference type="Google" id="ProtNLM"/>
    </source>
</evidence>
<keyword evidence="3" id="KW-1185">Reference proteome</keyword>
<gene>
    <name evidence="2" type="ORF">A1359_18160</name>
</gene>
<sequence length="294" mass="30827">MTKTKLALAIAAAALSVGATSASASTTMYNTFTSQDKTATDGWTRIADTNSDGYGTGPESQGNKGLILQWAGTADKKLPFSYAGSSHLNWAVQLTGEGDVAEISGADSMAKYGFDAEIDTGGGAWRDNSASPTGWKHQTDIGLISSDVTQMVHLNLTALGQQQANTFSTFGITVFEGMDTNTGNYSHHGSWNNATKPYTNDNPFGTTGLINIGYSDNVDAANDFVFTAEAGKIYSIYLGGVDFSRWNTGVDNYKLTVTTSAQTGVVPVPGAVWLFGSAVAGMIGFGRRKSSIAA</sequence>
<protein>
    <recommendedName>
        <fullName evidence="4">PEP-CTERM sorting domain-containing protein</fullName>
    </recommendedName>
</protein>
<keyword evidence="1" id="KW-0732">Signal</keyword>
<evidence type="ECO:0000256" key="1">
    <source>
        <dbReference type="SAM" id="SignalP"/>
    </source>
</evidence>
<feature type="chain" id="PRO_5008068495" description="PEP-CTERM sorting domain-containing protein" evidence="1">
    <location>
        <begin position="25"/>
        <end position="294"/>
    </location>
</feature>
<dbReference type="AlphaFoldDB" id="A0A177MWA6"/>
<evidence type="ECO:0000313" key="3">
    <source>
        <dbReference type="Proteomes" id="UP000078476"/>
    </source>
</evidence>
<accession>A0A177MWA6</accession>